<feature type="compositionally biased region" description="Basic and acidic residues" evidence="1">
    <location>
        <begin position="20"/>
        <end position="32"/>
    </location>
</feature>
<feature type="compositionally biased region" description="Basic and acidic residues" evidence="1">
    <location>
        <begin position="50"/>
        <end position="61"/>
    </location>
</feature>
<dbReference type="Proteomes" id="UP000008827">
    <property type="component" value="Chromosome 2"/>
</dbReference>
<dbReference type="InParanoid" id="A0A0R0KV25"/>
<accession>A0A0R0KV25</accession>
<evidence type="ECO:0000313" key="2">
    <source>
        <dbReference type="EMBL" id="KRH70909.1"/>
    </source>
</evidence>
<feature type="compositionally biased region" description="Basic and acidic residues" evidence="1">
    <location>
        <begin position="1"/>
        <end position="13"/>
    </location>
</feature>
<reference evidence="3" key="2">
    <citation type="submission" date="2018-02" db="UniProtKB">
        <authorList>
            <consortium name="EnsemblPlants"/>
        </authorList>
    </citation>
    <scope>IDENTIFICATION</scope>
    <source>
        <strain evidence="3">Williams 82</strain>
    </source>
</reference>
<dbReference type="OMA" id="CANCCNW"/>
<evidence type="ECO:0000313" key="4">
    <source>
        <dbReference type="Proteomes" id="UP000008827"/>
    </source>
</evidence>
<organism evidence="2">
    <name type="scientific">Glycine max</name>
    <name type="common">Soybean</name>
    <name type="synonym">Glycine hispida</name>
    <dbReference type="NCBI Taxonomy" id="3847"/>
    <lineage>
        <taxon>Eukaryota</taxon>
        <taxon>Viridiplantae</taxon>
        <taxon>Streptophyta</taxon>
        <taxon>Embryophyta</taxon>
        <taxon>Tracheophyta</taxon>
        <taxon>Spermatophyta</taxon>
        <taxon>Magnoliopsida</taxon>
        <taxon>eudicotyledons</taxon>
        <taxon>Gunneridae</taxon>
        <taxon>Pentapetalae</taxon>
        <taxon>rosids</taxon>
        <taxon>fabids</taxon>
        <taxon>Fabales</taxon>
        <taxon>Fabaceae</taxon>
        <taxon>Papilionoideae</taxon>
        <taxon>50 kb inversion clade</taxon>
        <taxon>NPAAA clade</taxon>
        <taxon>indigoferoid/millettioid clade</taxon>
        <taxon>Phaseoleae</taxon>
        <taxon>Glycine</taxon>
        <taxon>Glycine subgen. Soja</taxon>
    </lineage>
</organism>
<feature type="region of interest" description="Disordered" evidence="1">
    <location>
        <begin position="1"/>
        <end position="85"/>
    </location>
</feature>
<dbReference type="EnsemblPlants" id="KRH70909">
    <property type="protein sequence ID" value="KRH70909"/>
    <property type="gene ID" value="GLYMA_02G117300"/>
</dbReference>
<reference evidence="2" key="3">
    <citation type="submission" date="2018-07" db="EMBL/GenBank/DDBJ databases">
        <title>WGS assembly of Glycine max.</title>
        <authorList>
            <person name="Schmutz J."/>
            <person name="Cannon S."/>
            <person name="Schlueter J."/>
            <person name="Ma J."/>
            <person name="Mitros T."/>
            <person name="Nelson W."/>
            <person name="Hyten D."/>
            <person name="Song Q."/>
            <person name="Thelen J."/>
            <person name="Cheng J."/>
            <person name="Xu D."/>
            <person name="Hellsten U."/>
            <person name="May G."/>
            <person name="Yu Y."/>
            <person name="Sakurai T."/>
            <person name="Umezawa T."/>
            <person name="Bhattacharyya M."/>
            <person name="Sandhu D."/>
            <person name="Valliyodan B."/>
            <person name="Lindquist E."/>
            <person name="Peto M."/>
            <person name="Grant D."/>
            <person name="Shu S."/>
            <person name="Goodstein D."/>
            <person name="Barry K."/>
            <person name="Futrell-Griggs M."/>
            <person name="Abernathy B."/>
            <person name="Du J."/>
            <person name="Tian Z."/>
            <person name="Zhu L."/>
            <person name="Gill N."/>
            <person name="Joshi T."/>
            <person name="Libault M."/>
            <person name="Sethuraman A."/>
            <person name="Zhang X."/>
            <person name="Shinozaki K."/>
            <person name="Nguyen H."/>
            <person name="Wing R."/>
            <person name="Cregan P."/>
            <person name="Specht J."/>
            <person name="Grimwood J."/>
            <person name="Rokhsar D."/>
            <person name="Stacey G."/>
            <person name="Shoemaker R."/>
            <person name="Jackson S."/>
        </authorList>
    </citation>
    <scope>NUCLEOTIDE SEQUENCE</scope>
    <source>
        <tissue evidence="2">Callus</tissue>
    </source>
</reference>
<proteinExistence type="predicted"/>
<sequence>MHGETFDHSIKDKKANKKSKTIDHRQRSKDLSCESGSNSDSERQTNIISKGEHSRNDHSDTHINGTKSIPSLARRTSSSSSSESSSDNFFRIKEAFKYTKSGKDYVSSSESSDKSKVDNNLLVPTSTYQVYDLSRNQKGMSPTASPPIQVMDRSGRYDASIVPSSIFETNTNPSEWSISSNDSLFSIQIGQPSFTRENALMYAELGFSRELTKSGEEISTVIKSVDVKNLQTIETSYGPLMLEGERLSEVDNEIKTSHQTKSYEPSKSNVSILSHSSDIGMSSIAFPKKKRTRKWAYFYNCRWVFCHLWSSCECSNCCWGSSCCWNCNRAKYRHRTSPILTEVERNNSMKMDIPRQQSDKQDSKVTNDSIASYCSCFQSKQESEVTSNSSYNFYNWFNCFSCPSCCTWDLSCTSCKCCC</sequence>
<dbReference type="PANTHER" id="PTHR33673">
    <property type="entry name" value="SUPPRESSOR SRP40-LIKE PROTEIN"/>
    <property type="match status" value="1"/>
</dbReference>
<evidence type="ECO:0000313" key="3">
    <source>
        <dbReference type="EnsemblPlants" id="KRH70909"/>
    </source>
</evidence>
<dbReference type="EMBL" id="CM000835">
    <property type="protein sequence ID" value="KRH70909.1"/>
    <property type="molecule type" value="Genomic_DNA"/>
</dbReference>
<protein>
    <submittedName>
        <fullName evidence="2 3">Uncharacterized protein</fullName>
    </submittedName>
</protein>
<dbReference type="Gramene" id="KRH70909">
    <property type="protein sequence ID" value="KRH70909"/>
    <property type="gene ID" value="GLYMA_02G117300"/>
</dbReference>
<dbReference type="PANTHER" id="PTHR33673:SF36">
    <property type="entry name" value="MYB-LIKE PROTEIN Q"/>
    <property type="match status" value="1"/>
</dbReference>
<gene>
    <name evidence="2" type="ORF">GLYMA_02G117300</name>
</gene>
<dbReference type="AlphaFoldDB" id="A0A0R0KV25"/>
<evidence type="ECO:0000256" key="1">
    <source>
        <dbReference type="SAM" id="MobiDB-lite"/>
    </source>
</evidence>
<reference evidence="2 3" key="1">
    <citation type="journal article" date="2010" name="Nature">
        <title>Genome sequence of the palaeopolyploid soybean.</title>
        <authorList>
            <person name="Schmutz J."/>
            <person name="Cannon S.B."/>
            <person name="Schlueter J."/>
            <person name="Ma J."/>
            <person name="Mitros T."/>
            <person name="Nelson W."/>
            <person name="Hyten D.L."/>
            <person name="Song Q."/>
            <person name="Thelen J.J."/>
            <person name="Cheng J."/>
            <person name="Xu D."/>
            <person name="Hellsten U."/>
            <person name="May G.D."/>
            <person name="Yu Y."/>
            <person name="Sakurai T."/>
            <person name="Umezawa T."/>
            <person name="Bhattacharyya M.K."/>
            <person name="Sandhu D."/>
            <person name="Valliyodan B."/>
            <person name="Lindquist E."/>
            <person name="Peto M."/>
            <person name="Grant D."/>
            <person name="Shu S."/>
            <person name="Goodstein D."/>
            <person name="Barry K."/>
            <person name="Futrell-Griggs M."/>
            <person name="Abernathy B."/>
            <person name="Du J."/>
            <person name="Tian Z."/>
            <person name="Zhu L."/>
            <person name="Gill N."/>
            <person name="Joshi T."/>
            <person name="Libault M."/>
            <person name="Sethuraman A."/>
            <person name="Zhang X.-C."/>
            <person name="Shinozaki K."/>
            <person name="Nguyen H.T."/>
            <person name="Wing R.A."/>
            <person name="Cregan P."/>
            <person name="Specht J."/>
            <person name="Grimwood J."/>
            <person name="Rokhsar D."/>
            <person name="Stacey G."/>
            <person name="Shoemaker R.C."/>
            <person name="Jackson S.A."/>
        </authorList>
    </citation>
    <scope>NUCLEOTIDE SEQUENCE [LARGE SCALE GENOMIC DNA]</scope>
    <source>
        <strain evidence="3">cv. Williams 82</strain>
        <tissue evidence="2">Callus</tissue>
    </source>
</reference>
<feature type="compositionally biased region" description="Polar residues" evidence="1">
    <location>
        <begin position="34"/>
        <end position="48"/>
    </location>
</feature>
<keyword evidence="4" id="KW-1185">Reference proteome</keyword>
<name>A0A0R0KV25_SOYBN</name>